<dbReference type="OrthoDB" id="1953676at2"/>
<sequence length="136" mass="15730">MIHVFCNKKGSGKTKALVSLANDKVSKAKGNLVYVDDDRRMVFELDRKIRFICAEDFKVDNAKDFYGFLCGMIAQDYDIEAIMIDGVMNGVISSLEEMKKLFYKIEYLTQEFKVEFFINISGDPRQLPDEIKRYIS</sequence>
<keyword evidence="2" id="KW-1185">Reference proteome</keyword>
<protein>
    <recommendedName>
        <fullName evidence="3">Twitching motility protein PilT</fullName>
    </recommendedName>
</protein>
<comment type="caution">
    <text evidence="1">The sequence shown here is derived from an EMBL/GenBank/DDBJ whole genome shotgun (WGS) entry which is preliminary data.</text>
</comment>
<evidence type="ECO:0000313" key="1">
    <source>
        <dbReference type="EMBL" id="KIE46477.1"/>
    </source>
</evidence>
<dbReference type="Proteomes" id="UP000031366">
    <property type="component" value="Unassembled WGS sequence"/>
</dbReference>
<dbReference type="STRING" id="29341.RSJ17_15610"/>
<reference evidence="1 2" key="1">
    <citation type="journal article" date="2015" name="Infect. Genet. Evol.">
        <title>Genomic sequences of six botulinum neurotoxin-producing strains representing three clostridial species illustrate the mobility and diversity of botulinum neurotoxin genes.</title>
        <authorList>
            <person name="Smith T.J."/>
            <person name="Hill K.K."/>
            <person name="Xie G."/>
            <person name="Foley B.T."/>
            <person name="Williamson C.H."/>
            <person name="Foster J.T."/>
            <person name="Johnson S.L."/>
            <person name="Chertkov O."/>
            <person name="Teshima H."/>
            <person name="Gibbons H.S."/>
            <person name="Johnsky L.A."/>
            <person name="Karavis M.A."/>
            <person name="Smith L.A."/>
        </authorList>
    </citation>
    <scope>NUCLEOTIDE SEQUENCE [LARGE SCALE GENOMIC DNA]</scope>
    <source>
        <strain evidence="1 2">CDC 2741</strain>
    </source>
</reference>
<dbReference type="EMBL" id="AYSO01000017">
    <property type="protein sequence ID" value="KIE46477.1"/>
    <property type="molecule type" value="Genomic_DNA"/>
</dbReference>
<proteinExistence type="predicted"/>
<name>A0A0C1QZF4_9CLOT</name>
<evidence type="ECO:0008006" key="3">
    <source>
        <dbReference type="Google" id="ProtNLM"/>
    </source>
</evidence>
<organism evidence="1 2">
    <name type="scientific">Clostridium argentinense CDC 2741</name>
    <dbReference type="NCBI Taxonomy" id="1418104"/>
    <lineage>
        <taxon>Bacteria</taxon>
        <taxon>Bacillati</taxon>
        <taxon>Bacillota</taxon>
        <taxon>Clostridia</taxon>
        <taxon>Eubacteriales</taxon>
        <taxon>Clostridiaceae</taxon>
        <taxon>Clostridium</taxon>
    </lineage>
</organism>
<accession>A0A0C1QZF4</accession>
<gene>
    <name evidence="1" type="ORF">U732_1982</name>
</gene>
<dbReference type="AlphaFoldDB" id="A0A0C1QZF4"/>
<dbReference type="RefSeq" id="WP_039633938.1">
    <property type="nucleotide sequence ID" value="NZ_AYSO01000017.1"/>
</dbReference>
<evidence type="ECO:0000313" key="2">
    <source>
        <dbReference type="Proteomes" id="UP000031366"/>
    </source>
</evidence>